<evidence type="ECO:0000256" key="7">
    <source>
        <dbReference type="ARBA" id="ARBA00022989"/>
    </source>
</evidence>
<dbReference type="Gene3D" id="3.40.50.300">
    <property type="entry name" value="P-loop containing nucleotide triphosphate hydrolases"/>
    <property type="match status" value="1"/>
</dbReference>
<evidence type="ECO:0000256" key="12">
    <source>
        <dbReference type="SAM" id="Phobius"/>
    </source>
</evidence>
<dbReference type="GO" id="GO:0004394">
    <property type="term" value="F:heparan sulfate 2-sulfotransferase activity"/>
    <property type="evidence" value="ECO:0007669"/>
    <property type="project" value="TreeGrafter"/>
</dbReference>
<keyword evidence="5 12" id="KW-0812">Transmembrane</keyword>
<evidence type="ECO:0000256" key="11">
    <source>
        <dbReference type="ARBA" id="ARBA00023180"/>
    </source>
</evidence>
<dbReference type="OrthoDB" id="10019582at2759"/>
<proteinExistence type="inferred from homology"/>
<keyword evidence="8" id="KW-0333">Golgi apparatus</keyword>
<dbReference type="EMBL" id="OU963862">
    <property type="protein sequence ID" value="CAH0754531.1"/>
    <property type="molecule type" value="Genomic_DNA"/>
</dbReference>
<gene>
    <name evidence="13" type="ORF">BEMITA_LOCUS1732</name>
</gene>
<dbReference type="FunFam" id="3.40.50.300:FF:001418">
    <property type="entry name" value="Heparan sulfate 2-o-sulfotransferase"/>
    <property type="match status" value="1"/>
</dbReference>
<keyword evidence="4" id="KW-0808">Transferase</keyword>
<dbReference type="Pfam" id="PF03567">
    <property type="entry name" value="Sulfotransfer_2"/>
    <property type="match status" value="1"/>
</dbReference>
<dbReference type="InterPro" id="IPR027417">
    <property type="entry name" value="P-loop_NTPase"/>
</dbReference>
<evidence type="ECO:0000256" key="3">
    <source>
        <dbReference type="ARBA" id="ARBA00011233"/>
    </source>
</evidence>
<keyword evidence="6" id="KW-0735">Signal-anchor</keyword>
<evidence type="ECO:0000256" key="8">
    <source>
        <dbReference type="ARBA" id="ARBA00023034"/>
    </source>
</evidence>
<accession>A0A9P0C9N9</accession>
<keyword evidence="14" id="KW-1185">Reference proteome</keyword>
<comment type="subcellular location">
    <subcellularLocation>
        <location evidence="1">Golgi apparatus membrane</location>
        <topology evidence="1">Single-pass type II membrane protein</topology>
    </subcellularLocation>
</comment>
<reference evidence="13" key="1">
    <citation type="submission" date="2021-12" db="EMBL/GenBank/DDBJ databases">
        <authorList>
            <person name="King R."/>
        </authorList>
    </citation>
    <scope>NUCLEOTIDE SEQUENCE</scope>
</reference>
<protein>
    <recommendedName>
        <fullName evidence="15">Heparin sulfate O-sulfotransferase</fullName>
    </recommendedName>
</protein>
<comment type="similarity">
    <text evidence="2">Belongs to the sulfotransferase 3 family.</text>
</comment>
<dbReference type="SUPFAM" id="SSF52540">
    <property type="entry name" value="P-loop containing nucleoside triphosphate hydrolases"/>
    <property type="match status" value="1"/>
</dbReference>
<evidence type="ECO:0000256" key="10">
    <source>
        <dbReference type="ARBA" id="ARBA00023157"/>
    </source>
</evidence>
<evidence type="ECO:0000256" key="9">
    <source>
        <dbReference type="ARBA" id="ARBA00023136"/>
    </source>
</evidence>
<keyword evidence="11" id="KW-0325">Glycoprotein</keyword>
<sequence length="351" mass="41083">MLIRNLVPNPIWILAWLILGLYIFILIDKVKHLENSETSFESQLKYAGNFENKGLKVDVRNPVLSTDDDVLVIYNRIPKTGSTSFINVAYDLCYRNKFNVLHLNITGNAHVMSLADQVRFVRNVTKWNAKKPAIYHGHVGFINFQRLGTSQIPIYINLLRKPLDRLVSYYYFLRHGDDFRPHLIRRKHGDTMTFDECVERQKPDCDFNNMWLQVPFLCGQAAECWVPGSMWALEQAKRNLAEHYLVVGVMEELTDFISILETALPRFFRGATSHFLSSKKAHLRKTMKKLDPSEETIKRVESSSIWQLENELYQFALQQFHFLKKRMNMNSDNILSDRGKQFMFEKIKPKS</sequence>
<evidence type="ECO:0000313" key="13">
    <source>
        <dbReference type="EMBL" id="CAH0754531.1"/>
    </source>
</evidence>
<evidence type="ECO:0000256" key="6">
    <source>
        <dbReference type="ARBA" id="ARBA00022968"/>
    </source>
</evidence>
<evidence type="ECO:0000256" key="1">
    <source>
        <dbReference type="ARBA" id="ARBA00004323"/>
    </source>
</evidence>
<dbReference type="KEGG" id="btab:109043178"/>
<dbReference type="InterPro" id="IPR005331">
    <property type="entry name" value="Sulfotransferase"/>
</dbReference>
<dbReference type="Proteomes" id="UP001152759">
    <property type="component" value="Chromosome 1"/>
</dbReference>
<name>A0A9P0C9N9_BEMTA</name>
<keyword evidence="7 12" id="KW-1133">Transmembrane helix</keyword>
<evidence type="ECO:0000256" key="2">
    <source>
        <dbReference type="ARBA" id="ARBA00010569"/>
    </source>
</evidence>
<dbReference type="InterPro" id="IPR007734">
    <property type="entry name" value="Heparan_SO4_2-O-STrfase"/>
</dbReference>
<dbReference type="AlphaFoldDB" id="A0A9P0C9N9"/>
<evidence type="ECO:0000313" key="14">
    <source>
        <dbReference type="Proteomes" id="UP001152759"/>
    </source>
</evidence>
<dbReference type="GO" id="GO:0000139">
    <property type="term" value="C:Golgi membrane"/>
    <property type="evidence" value="ECO:0007669"/>
    <property type="project" value="UniProtKB-SubCell"/>
</dbReference>
<comment type="subunit">
    <text evidence="3">Homotrimer.</text>
</comment>
<dbReference type="PANTHER" id="PTHR12129:SF17">
    <property type="entry name" value="HEPARAN SULFATE 2-O-SULFOTRANSFERASE 1"/>
    <property type="match status" value="1"/>
</dbReference>
<evidence type="ECO:0000256" key="5">
    <source>
        <dbReference type="ARBA" id="ARBA00022692"/>
    </source>
</evidence>
<organism evidence="13 14">
    <name type="scientific">Bemisia tabaci</name>
    <name type="common">Sweetpotato whitefly</name>
    <name type="synonym">Aleurodes tabaci</name>
    <dbReference type="NCBI Taxonomy" id="7038"/>
    <lineage>
        <taxon>Eukaryota</taxon>
        <taxon>Metazoa</taxon>
        <taxon>Ecdysozoa</taxon>
        <taxon>Arthropoda</taxon>
        <taxon>Hexapoda</taxon>
        <taxon>Insecta</taxon>
        <taxon>Pterygota</taxon>
        <taxon>Neoptera</taxon>
        <taxon>Paraneoptera</taxon>
        <taxon>Hemiptera</taxon>
        <taxon>Sternorrhyncha</taxon>
        <taxon>Aleyrodoidea</taxon>
        <taxon>Aleyrodidae</taxon>
        <taxon>Aleyrodinae</taxon>
        <taxon>Bemisia</taxon>
    </lineage>
</organism>
<keyword evidence="9 12" id="KW-0472">Membrane</keyword>
<evidence type="ECO:0000256" key="4">
    <source>
        <dbReference type="ARBA" id="ARBA00022679"/>
    </source>
</evidence>
<keyword evidence="10" id="KW-1015">Disulfide bond</keyword>
<evidence type="ECO:0008006" key="15">
    <source>
        <dbReference type="Google" id="ProtNLM"/>
    </source>
</evidence>
<dbReference type="PANTHER" id="PTHR12129">
    <property type="entry name" value="HEPARAN SULFATE 2-O-SULFOTRANSFERASE"/>
    <property type="match status" value="1"/>
</dbReference>
<feature type="transmembrane region" description="Helical" evidence="12">
    <location>
        <begin position="6"/>
        <end position="27"/>
    </location>
</feature>
<dbReference type="GO" id="GO:0015012">
    <property type="term" value="P:heparan sulfate proteoglycan biosynthetic process"/>
    <property type="evidence" value="ECO:0007669"/>
    <property type="project" value="UniProtKB-ARBA"/>
</dbReference>